<sequence length="84" mass="9555">MAEKIGRSGDQISQEGRKDAISGWCLYAVLGKFSLSKSKNYSFLEFLVNIYIEFSIVSSKRIVKLFQLWKSRVALALTLYCGPR</sequence>
<proteinExistence type="predicted"/>
<dbReference type="EMBL" id="CAJOBS010007860">
    <property type="protein sequence ID" value="CAF4925182.1"/>
    <property type="molecule type" value="Genomic_DNA"/>
</dbReference>
<comment type="caution">
    <text evidence="1">The sequence shown here is derived from an EMBL/GenBank/DDBJ whole genome shotgun (WGS) entry which is preliminary data.</text>
</comment>
<name>A0A821WFK3_9BILA</name>
<protein>
    <submittedName>
        <fullName evidence="1">Uncharacterized protein</fullName>
    </submittedName>
</protein>
<dbReference type="Proteomes" id="UP000663838">
    <property type="component" value="Unassembled WGS sequence"/>
</dbReference>
<accession>A0A821WFK3</accession>
<organism evidence="1 2">
    <name type="scientific">Rotaria socialis</name>
    <dbReference type="NCBI Taxonomy" id="392032"/>
    <lineage>
        <taxon>Eukaryota</taxon>
        <taxon>Metazoa</taxon>
        <taxon>Spiralia</taxon>
        <taxon>Gnathifera</taxon>
        <taxon>Rotifera</taxon>
        <taxon>Eurotatoria</taxon>
        <taxon>Bdelloidea</taxon>
        <taxon>Philodinida</taxon>
        <taxon>Philodinidae</taxon>
        <taxon>Rotaria</taxon>
    </lineage>
</organism>
<feature type="non-terminal residue" evidence="1">
    <location>
        <position position="1"/>
    </location>
</feature>
<gene>
    <name evidence="1" type="ORF">TOA249_LOCUS32386</name>
</gene>
<evidence type="ECO:0000313" key="1">
    <source>
        <dbReference type="EMBL" id="CAF4925182.1"/>
    </source>
</evidence>
<dbReference type="AlphaFoldDB" id="A0A821WFK3"/>
<evidence type="ECO:0000313" key="2">
    <source>
        <dbReference type="Proteomes" id="UP000663838"/>
    </source>
</evidence>
<reference evidence="1" key="1">
    <citation type="submission" date="2021-02" db="EMBL/GenBank/DDBJ databases">
        <authorList>
            <person name="Nowell W R."/>
        </authorList>
    </citation>
    <scope>NUCLEOTIDE SEQUENCE</scope>
</reference>